<dbReference type="SMART" id="SM00470">
    <property type="entry name" value="ParB"/>
    <property type="match status" value="1"/>
</dbReference>
<dbReference type="SUPFAM" id="SSF110849">
    <property type="entry name" value="ParB/Sulfiredoxin"/>
    <property type="match status" value="1"/>
</dbReference>
<name>A0A6L3AZF8_AZOBR</name>
<keyword evidence="2" id="KW-0159">Chromosome partition</keyword>
<dbReference type="InterPro" id="IPR036086">
    <property type="entry name" value="ParB/Sulfiredoxin_sf"/>
</dbReference>
<dbReference type="PANTHER" id="PTHR33375">
    <property type="entry name" value="CHROMOSOME-PARTITIONING PROTEIN PARB-RELATED"/>
    <property type="match status" value="1"/>
</dbReference>
<dbReference type="Pfam" id="PF02195">
    <property type="entry name" value="ParB_N"/>
    <property type="match status" value="1"/>
</dbReference>
<dbReference type="EMBL" id="QOKV01000009">
    <property type="protein sequence ID" value="KAA0684832.1"/>
    <property type="molecule type" value="Genomic_DNA"/>
</dbReference>
<dbReference type="InterPro" id="IPR041468">
    <property type="entry name" value="HTH_ParB/Spo0J"/>
</dbReference>
<evidence type="ECO:0000313" key="4">
    <source>
        <dbReference type="EMBL" id="KAA0684832.1"/>
    </source>
</evidence>
<dbReference type="CDD" id="cd16393">
    <property type="entry name" value="SPO0J_N"/>
    <property type="match status" value="1"/>
</dbReference>
<dbReference type="NCBIfam" id="TIGR00180">
    <property type="entry name" value="parB_part"/>
    <property type="match status" value="1"/>
</dbReference>
<dbReference type="Pfam" id="PF17762">
    <property type="entry name" value="HTH_ParB"/>
    <property type="match status" value="1"/>
</dbReference>
<dbReference type="Gene3D" id="3.90.1530.30">
    <property type="match status" value="1"/>
</dbReference>
<comment type="similarity">
    <text evidence="1">Belongs to the ParB family.</text>
</comment>
<evidence type="ECO:0000256" key="2">
    <source>
        <dbReference type="ARBA" id="ARBA00022829"/>
    </source>
</evidence>
<feature type="domain" description="ParB-like N-terminal" evidence="3">
    <location>
        <begin position="56"/>
        <end position="144"/>
    </location>
</feature>
<dbReference type="SUPFAM" id="SSF109709">
    <property type="entry name" value="KorB DNA-binding domain-like"/>
    <property type="match status" value="1"/>
</dbReference>
<dbReference type="InterPro" id="IPR003115">
    <property type="entry name" value="ParB_N"/>
</dbReference>
<reference evidence="4 5" key="1">
    <citation type="submission" date="2018-07" db="EMBL/GenBank/DDBJ databases">
        <title>Genome sequence of Roseomonas fauriae ATCC 49958.</title>
        <authorList>
            <person name="Sant'Anna F.H."/>
            <person name="Baldani J.I."/>
            <person name="Zilli J.E."/>
            <person name="Reis V.M."/>
            <person name="Hartmann A."/>
            <person name="Cruz L."/>
            <person name="de Souza E.M."/>
            <person name="de Oliveira Pedrosa F."/>
            <person name="Passaglia L.M.P."/>
        </authorList>
    </citation>
    <scope>NUCLEOTIDE SEQUENCE [LARGE SCALE GENOMIC DNA]</scope>
    <source>
        <strain evidence="4 5">ATCC 49958</strain>
    </source>
</reference>
<dbReference type="GO" id="GO:0005694">
    <property type="term" value="C:chromosome"/>
    <property type="evidence" value="ECO:0007669"/>
    <property type="project" value="TreeGrafter"/>
</dbReference>
<proteinExistence type="inferred from homology"/>
<dbReference type="Proteomes" id="UP000476837">
    <property type="component" value="Unassembled WGS sequence"/>
</dbReference>
<organism evidence="4 5">
    <name type="scientific">Azospirillum brasilense</name>
    <dbReference type="NCBI Taxonomy" id="192"/>
    <lineage>
        <taxon>Bacteria</taxon>
        <taxon>Pseudomonadati</taxon>
        <taxon>Pseudomonadota</taxon>
        <taxon>Alphaproteobacteria</taxon>
        <taxon>Rhodospirillales</taxon>
        <taxon>Azospirillaceae</taxon>
        <taxon>Azospirillum</taxon>
    </lineage>
</organism>
<dbReference type="AlphaFoldDB" id="A0A6L3AZF8"/>
<evidence type="ECO:0000256" key="1">
    <source>
        <dbReference type="ARBA" id="ARBA00006295"/>
    </source>
</evidence>
<dbReference type="InterPro" id="IPR050336">
    <property type="entry name" value="Chromosome_partition/occlusion"/>
</dbReference>
<dbReference type="Gene3D" id="1.10.10.2830">
    <property type="match status" value="1"/>
</dbReference>
<accession>A0A6L3AZF8</accession>
<evidence type="ECO:0000259" key="3">
    <source>
        <dbReference type="SMART" id="SM00470"/>
    </source>
</evidence>
<dbReference type="GO" id="GO:0003677">
    <property type="term" value="F:DNA binding"/>
    <property type="evidence" value="ECO:0007669"/>
    <property type="project" value="InterPro"/>
</dbReference>
<gene>
    <name evidence="4" type="ORF">DS837_15175</name>
</gene>
<evidence type="ECO:0000313" key="5">
    <source>
        <dbReference type="Proteomes" id="UP000476837"/>
    </source>
</evidence>
<comment type="caution">
    <text evidence="4">The sequence shown here is derived from an EMBL/GenBank/DDBJ whole genome shotgun (WGS) entry which is preliminary data.</text>
</comment>
<dbReference type="PANTHER" id="PTHR33375:SF1">
    <property type="entry name" value="CHROMOSOME-PARTITIONING PROTEIN PARB-RELATED"/>
    <property type="match status" value="1"/>
</dbReference>
<sequence>MRSSRCAPSVRRRPMSNKLLAQATKSKMLTKAVTGASEAVSSDPRFRVSADHPEVVELDLDRIDPNPHQPRRHFDEVALQALAESIHRVGVRQPIGVRKGEGGRYTLVWGERRVRASRLAGKSTIYALLVKDGNGAELALVENLQREDLDAVETAAGLAALREQHGYTHEQLAAASGLGKTEVTRTLGILALPSPILEEYPAHRRSIGKSALFEMVDADDPTLQLRMWEMAKGGATVVALRSARKEIAVDAGASGGASAADGGLSRTSAPVVSRMVTSVRKTFKAIDAVREQGASLDDDQRGVLRELRERIDTLLAE</sequence>
<dbReference type="InterPro" id="IPR004437">
    <property type="entry name" value="ParB/RepB/Spo0J"/>
</dbReference>
<protein>
    <submittedName>
        <fullName evidence="4">ParB/RepB/Spo0J family partition protein</fullName>
    </submittedName>
</protein>
<dbReference type="GO" id="GO:0007059">
    <property type="term" value="P:chromosome segregation"/>
    <property type="evidence" value="ECO:0007669"/>
    <property type="project" value="UniProtKB-KW"/>
</dbReference>